<dbReference type="VEuPathDB" id="TriTrypDB:TM35_000271470"/>
<gene>
    <name evidence="9" type="ORF">TM35_000271470</name>
</gene>
<dbReference type="FunFam" id="1.20.5.110:FF:000131">
    <property type="entry name" value="QA-SNARE protein putative"/>
    <property type="match status" value="1"/>
</dbReference>
<dbReference type="AlphaFoldDB" id="A0A1X0NPE9"/>
<dbReference type="GO" id="GO:0031902">
    <property type="term" value="C:late endosome membrane"/>
    <property type="evidence" value="ECO:0007669"/>
    <property type="project" value="TreeGrafter"/>
</dbReference>
<keyword evidence="7" id="KW-0175">Coiled coil</keyword>
<dbReference type="PANTHER" id="PTHR21230:SF77">
    <property type="entry name" value="T-SNARE COILED-COIL HOMOLOGY DOMAIN-CONTAINING PROTEIN"/>
    <property type="match status" value="1"/>
</dbReference>
<dbReference type="GO" id="GO:0005794">
    <property type="term" value="C:Golgi apparatus"/>
    <property type="evidence" value="ECO:0007669"/>
    <property type="project" value="TreeGrafter"/>
</dbReference>
<dbReference type="RefSeq" id="XP_028880623.1">
    <property type="nucleotide sequence ID" value="XM_029028040.1"/>
</dbReference>
<evidence type="ECO:0000256" key="1">
    <source>
        <dbReference type="ARBA" id="ARBA00004211"/>
    </source>
</evidence>
<comment type="caution">
    <text evidence="9">The sequence shown here is derived from an EMBL/GenBank/DDBJ whole genome shotgun (WGS) entry which is preliminary data.</text>
</comment>
<dbReference type="Proteomes" id="UP000192257">
    <property type="component" value="Unassembled WGS sequence"/>
</dbReference>
<dbReference type="GO" id="GO:0031201">
    <property type="term" value="C:SNARE complex"/>
    <property type="evidence" value="ECO:0007669"/>
    <property type="project" value="TreeGrafter"/>
</dbReference>
<evidence type="ECO:0008006" key="11">
    <source>
        <dbReference type="Google" id="ProtNLM"/>
    </source>
</evidence>
<sequence>MTSVLAGLADDVRAALEQLSKATEAVVIADTIQEKKSAEMAARPFMRDARSKVSTLRAEVRRTQDPGTRTLYDGICRDADEKVRALDAEMKRQIYPQRLSPRPKTYTERREEELLGTGGATGAGYRDSQEVLQAAVNVQKDALLSLERAERLQHVTEETGRDTLTTLRRQTEQMYHIDEELENLQGQLDRATRDLKWFYRQLAGDRCFLSLLGIFVLVIVVLVFVLIYKKRHP</sequence>
<evidence type="ECO:0000313" key="9">
    <source>
        <dbReference type="EMBL" id="ORC86557.1"/>
    </source>
</evidence>
<feature type="transmembrane region" description="Helical" evidence="8">
    <location>
        <begin position="208"/>
        <end position="228"/>
    </location>
</feature>
<protein>
    <recommendedName>
        <fullName evidence="11">QA-SNARE protein</fullName>
    </recommendedName>
</protein>
<keyword evidence="5 8" id="KW-1133">Transmembrane helix</keyword>
<evidence type="ECO:0000256" key="3">
    <source>
        <dbReference type="ARBA" id="ARBA00022692"/>
    </source>
</evidence>
<comment type="subcellular location">
    <subcellularLocation>
        <location evidence="1">Membrane</location>
        <topology evidence="1">Single-pass type IV membrane protein</topology>
    </subcellularLocation>
</comment>
<organism evidence="9 10">
    <name type="scientific">Trypanosoma theileri</name>
    <dbReference type="NCBI Taxonomy" id="67003"/>
    <lineage>
        <taxon>Eukaryota</taxon>
        <taxon>Discoba</taxon>
        <taxon>Euglenozoa</taxon>
        <taxon>Kinetoplastea</taxon>
        <taxon>Metakinetoplastina</taxon>
        <taxon>Trypanosomatida</taxon>
        <taxon>Trypanosomatidae</taxon>
        <taxon>Trypanosoma</taxon>
    </lineage>
</organism>
<dbReference type="GO" id="GO:0000149">
    <property type="term" value="F:SNARE binding"/>
    <property type="evidence" value="ECO:0007669"/>
    <property type="project" value="TreeGrafter"/>
</dbReference>
<evidence type="ECO:0000256" key="8">
    <source>
        <dbReference type="SAM" id="Phobius"/>
    </source>
</evidence>
<keyword evidence="10" id="KW-1185">Reference proteome</keyword>
<reference evidence="9 10" key="1">
    <citation type="submission" date="2017-03" db="EMBL/GenBank/DDBJ databases">
        <title>An alternative strategy for trypanosome survival in the mammalian bloodstream revealed through genome and transcriptome analysis of the ubiquitous bovine parasite Trypanosoma (Megatrypanum) theileri.</title>
        <authorList>
            <person name="Kelly S."/>
            <person name="Ivens A."/>
            <person name="Mott A."/>
            <person name="O'Neill E."/>
            <person name="Emms D."/>
            <person name="Macleod O."/>
            <person name="Voorheis P."/>
            <person name="Matthews J."/>
            <person name="Matthews K."/>
            <person name="Carrington M."/>
        </authorList>
    </citation>
    <scope>NUCLEOTIDE SEQUENCE [LARGE SCALE GENOMIC DNA]</scope>
    <source>
        <strain evidence="9">Edinburgh</strain>
    </source>
</reference>
<evidence type="ECO:0000256" key="6">
    <source>
        <dbReference type="ARBA" id="ARBA00023136"/>
    </source>
</evidence>
<dbReference type="OrthoDB" id="19261at2759"/>
<dbReference type="EMBL" id="NBCO01000027">
    <property type="protein sequence ID" value="ORC86557.1"/>
    <property type="molecule type" value="Genomic_DNA"/>
</dbReference>
<proteinExistence type="predicted"/>
<dbReference type="GO" id="GO:0005789">
    <property type="term" value="C:endoplasmic reticulum membrane"/>
    <property type="evidence" value="ECO:0007669"/>
    <property type="project" value="TreeGrafter"/>
</dbReference>
<name>A0A1X0NPE9_9TRYP</name>
<keyword evidence="6 8" id="KW-0472">Membrane</keyword>
<accession>A0A1X0NPE9</accession>
<feature type="coiled-coil region" evidence="7">
    <location>
        <begin position="167"/>
        <end position="201"/>
    </location>
</feature>
<dbReference type="SUPFAM" id="SSF58038">
    <property type="entry name" value="SNARE fusion complex"/>
    <property type="match status" value="1"/>
</dbReference>
<evidence type="ECO:0000256" key="5">
    <source>
        <dbReference type="ARBA" id="ARBA00022989"/>
    </source>
</evidence>
<dbReference type="PANTHER" id="PTHR21230">
    <property type="entry name" value="VESICLE TRANSPORT V-SNARE PROTEIN VTI1-RELATED"/>
    <property type="match status" value="1"/>
</dbReference>
<keyword evidence="4" id="KW-0653">Protein transport</keyword>
<dbReference type="Gene3D" id="1.20.5.110">
    <property type="match status" value="1"/>
</dbReference>
<keyword evidence="3 8" id="KW-0812">Transmembrane</keyword>
<keyword evidence="2" id="KW-0813">Transport</keyword>
<dbReference type="GO" id="GO:0015031">
    <property type="term" value="P:protein transport"/>
    <property type="evidence" value="ECO:0007669"/>
    <property type="project" value="UniProtKB-KW"/>
</dbReference>
<dbReference type="GeneID" id="39987820"/>
<dbReference type="GO" id="GO:0006906">
    <property type="term" value="P:vesicle fusion"/>
    <property type="evidence" value="ECO:0007669"/>
    <property type="project" value="TreeGrafter"/>
</dbReference>
<dbReference type="GO" id="GO:0005484">
    <property type="term" value="F:SNAP receptor activity"/>
    <property type="evidence" value="ECO:0007669"/>
    <property type="project" value="TreeGrafter"/>
</dbReference>
<evidence type="ECO:0000256" key="7">
    <source>
        <dbReference type="SAM" id="Coils"/>
    </source>
</evidence>
<dbReference type="GO" id="GO:0012507">
    <property type="term" value="C:ER to Golgi transport vesicle membrane"/>
    <property type="evidence" value="ECO:0007669"/>
    <property type="project" value="TreeGrafter"/>
</dbReference>
<evidence type="ECO:0000313" key="10">
    <source>
        <dbReference type="Proteomes" id="UP000192257"/>
    </source>
</evidence>
<evidence type="ECO:0000256" key="2">
    <source>
        <dbReference type="ARBA" id="ARBA00022448"/>
    </source>
</evidence>
<evidence type="ECO:0000256" key="4">
    <source>
        <dbReference type="ARBA" id="ARBA00022927"/>
    </source>
</evidence>